<dbReference type="RefSeq" id="WP_073302714.1">
    <property type="nucleotide sequence ID" value="NZ_FRAW01000004.1"/>
</dbReference>
<evidence type="ECO:0000259" key="9">
    <source>
        <dbReference type="Pfam" id="PF01259"/>
    </source>
</evidence>
<dbReference type="InterPro" id="IPR028923">
    <property type="entry name" value="SAICAR_synt/ADE2_N"/>
</dbReference>
<dbReference type="AlphaFoldDB" id="A0A1M6RQ22"/>
<dbReference type="Pfam" id="PF01259">
    <property type="entry name" value="SAICAR_synt"/>
    <property type="match status" value="1"/>
</dbReference>
<dbReference type="Gene3D" id="3.30.470.20">
    <property type="entry name" value="ATP-grasp fold, B domain"/>
    <property type="match status" value="1"/>
</dbReference>
<dbReference type="NCBIfam" id="NF010568">
    <property type="entry name" value="PRK13961.1"/>
    <property type="match status" value="1"/>
</dbReference>
<organism evidence="10 11">
    <name type="scientific">Fibrobacter intestinalis</name>
    <dbReference type="NCBI Taxonomy" id="28122"/>
    <lineage>
        <taxon>Bacteria</taxon>
        <taxon>Pseudomonadati</taxon>
        <taxon>Fibrobacterota</taxon>
        <taxon>Fibrobacteria</taxon>
        <taxon>Fibrobacterales</taxon>
        <taxon>Fibrobacteraceae</taxon>
        <taxon>Fibrobacter</taxon>
    </lineage>
</organism>
<dbReference type="FunFam" id="3.30.470.20:FF:000015">
    <property type="entry name" value="Phosphoribosylaminoimidazole-succinocarboxamide synthase"/>
    <property type="match status" value="1"/>
</dbReference>
<evidence type="ECO:0000256" key="8">
    <source>
        <dbReference type="HAMAP-Rule" id="MF_00137"/>
    </source>
</evidence>
<dbReference type="Gene3D" id="3.30.200.20">
    <property type="entry name" value="Phosphorylase Kinase, domain 1"/>
    <property type="match status" value="1"/>
</dbReference>
<dbReference type="UniPathway" id="UPA00074">
    <property type="reaction ID" value="UER00131"/>
</dbReference>
<dbReference type="HAMAP" id="MF_00137">
    <property type="entry name" value="SAICAR_synth"/>
    <property type="match status" value="1"/>
</dbReference>
<dbReference type="InterPro" id="IPR001636">
    <property type="entry name" value="SAICAR_synth"/>
</dbReference>
<evidence type="ECO:0000256" key="5">
    <source>
        <dbReference type="ARBA" id="ARBA00022755"/>
    </source>
</evidence>
<name>A0A1M6RQ22_9BACT</name>
<evidence type="ECO:0000256" key="4">
    <source>
        <dbReference type="ARBA" id="ARBA00022741"/>
    </source>
</evidence>
<gene>
    <name evidence="8" type="primary">purC</name>
    <name evidence="10" type="ORF">SAMN05720469_10475</name>
</gene>
<dbReference type="PANTHER" id="PTHR43700:SF1">
    <property type="entry name" value="PHOSPHORIBOSYLAMINOIMIDAZOLE-SUCCINOCARBOXAMIDE SYNTHASE"/>
    <property type="match status" value="1"/>
</dbReference>
<evidence type="ECO:0000256" key="3">
    <source>
        <dbReference type="ARBA" id="ARBA00022598"/>
    </source>
</evidence>
<dbReference type="GO" id="GO:0004639">
    <property type="term" value="F:phosphoribosylaminoimidazolesuccinocarboxamide synthase activity"/>
    <property type="evidence" value="ECO:0007669"/>
    <property type="project" value="UniProtKB-UniRule"/>
</dbReference>
<dbReference type="SUPFAM" id="SSF56104">
    <property type="entry name" value="SAICAR synthase-like"/>
    <property type="match status" value="1"/>
</dbReference>
<dbReference type="PANTHER" id="PTHR43700">
    <property type="entry name" value="PHOSPHORIBOSYLAMINOIMIDAZOLE-SUCCINOCARBOXAMIDE SYNTHASE"/>
    <property type="match status" value="1"/>
</dbReference>
<dbReference type="EMBL" id="FRAW01000004">
    <property type="protein sequence ID" value="SHK34535.1"/>
    <property type="molecule type" value="Genomic_DNA"/>
</dbReference>
<comment type="pathway">
    <text evidence="1 8">Purine metabolism; IMP biosynthesis via de novo pathway; 5-amino-1-(5-phospho-D-ribosyl)imidazole-4-carboxamide from 5-amino-1-(5-phospho-D-ribosyl)imidazole-4-carboxylate: step 1/2.</text>
</comment>
<keyword evidence="4 8" id="KW-0547">Nucleotide-binding</keyword>
<dbReference type="EC" id="6.3.2.6" evidence="8"/>
<evidence type="ECO:0000256" key="1">
    <source>
        <dbReference type="ARBA" id="ARBA00004672"/>
    </source>
</evidence>
<comment type="catalytic activity">
    <reaction evidence="7 8">
        <text>5-amino-1-(5-phospho-D-ribosyl)imidazole-4-carboxylate + L-aspartate + ATP = (2S)-2-[5-amino-1-(5-phospho-beta-D-ribosyl)imidazole-4-carboxamido]succinate + ADP + phosphate + 2 H(+)</text>
        <dbReference type="Rhea" id="RHEA:22628"/>
        <dbReference type="ChEBI" id="CHEBI:15378"/>
        <dbReference type="ChEBI" id="CHEBI:29991"/>
        <dbReference type="ChEBI" id="CHEBI:30616"/>
        <dbReference type="ChEBI" id="CHEBI:43474"/>
        <dbReference type="ChEBI" id="CHEBI:58443"/>
        <dbReference type="ChEBI" id="CHEBI:77657"/>
        <dbReference type="ChEBI" id="CHEBI:456216"/>
        <dbReference type="EC" id="6.3.2.6"/>
    </reaction>
</comment>
<dbReference type="GO" id="GO:0006189">
    <property type="term" value="P:'de novo' IMP biosynthetic process"/>
    <property type="evidence" value="ECO:0007669"/>
    <property type="project" value="UniProtKB-UniRule"/>
</dbReference>
<dbReference type="NCBIfam" id="TIGR00081">
    <property type="entry name" value="purC"/>
    <property type="match status" value="1"/>
</dbReference>
<keyword evidence="11" id="KW-1185">Reference proteome</keyword>
<dbReference type="PROSITE" id="PS01058">
    <property type="entry name" value="SAICAR_SYNTHETASE_2"/>
    <property type="match status" value="1"/>
</dbReference>
<dbReference type="GO" id="GO:0005524">
    <property type="term" value="F:ATP binding"/>
    <property type="evidence" value="ECO:0007669"/>
    <property type="project" value="UniProtKB-KW"/>
</dbReference>
<keyword evidence="3 8" id="KW-0436">Ligase</keyword>
<comment type="similarity">
    <text evidence="2 8">Belongs to the SAICAR synthetase family.</text>
</comment>
<keyword evidence="5 8" id="KW-0658">Purine biosynthesis</keyword>
<accession>A0A1M6RQ22</accession>
<evidence type="ECO:0000256" key="2">
    <source>
        <dbReference type="ARBA" id="ARBA00010190"/>
    </source>
</evidence>
<keyword evidence="6 8" id="KW-0067">ATP-binding</keyword>
<reference evidence="11" key="1">
    <citation type="submission" date="2016-11" db="EMBL/GenBank/DDBJ databases">
        <authorList>
            <person name="Varghese N."/>
            <person name="Submissions S."/>
        </authorList>
    </citation>
    <scope>NUCLEOTIDE SEQUENCE [LARGE SCALE GENOMIC DNA]</scope>
    <source>
        <strain evidence="11">UWOS</strain>
    </source>
</reference>
<dbReference type="CDD" id="cd01414">
    <property type="entry name" value="SAICAR_synt_Sc"/>
    <property type="match status" value="1"/>
</dbReference>
<sequence length="294" mass="33518">MSLKFETPITDVPLFHQGKVRDMYDLGDSFLMVASDRLSAFDVVLPTPIPGKGKILNQLSLFWFEHLGMPNHLITANVDEYPEVLQKYKDYLRGRSMIVKKAKRHSVECIVRGYIVGSGWKDYQKTGKICGHVLPQGLELCQKLEKPLYTPSTKPDVGHDENISFEQTFEIVGEKVATDLKNMSLDIYTKARDYAATKGIILADTKFEFGEIDGKTILIDEVLTPDSSRYWPADKYQVGKNQESFDKQYVRDWLETLDWGKTYPGPEIPPEVVKNTLAKYVEIFVKLTGKQPEL</sequence>
<dbReference type="GO" id="GO:0005737">
    <property type="term" value="C:cytoplasm"/>
    <property type="evidence" value="ECO:0007669"/>
    <property type="project" value="TreeGrafter"/>
</dbReference>
<evidence type="ECO:0000313" key="10">
    <source>
        <dbReference type="EMBL" id="SHK34535.1"/>
    </source>
</evidence>
<evidence type="ECO:0000256" key="6">
    <source>
        <dbReference type="ARBA" id="ARBA00022840"/>
    </source>
</evidence>
<feature type="domain" description="SAICAR synthetase/ADE2 N-terminal" evidence="9">
    <location>
        <begin position="15"/>
        <end position="259"/>
    </location>
</feature>
<proteinExistence type="inferred from homology"/>
<dbReference type="InterPro" id="IPR018236">
    <property type="entry name" value="SAICAR_synthetase_CS"/>
</dbReference>
<protein>
    <recommendedName>
        <fullName evidence="8">Phosphoribosylaminoimidazole-succinocarboxamide synthase</fullName>
        <ecNumber evidence="8">6.3.2.6</ecNumber>
    </recommendedName>
    <alternativeName>
        <fullName evidence="8">SAICAR synthetase</fullName>
    </alternativeName>
</protein>
<evidence type="ECO:0000313" key="11">
    <source>
        <dbReference type="Proteomes" id="UP000184275"/>
    </source>
</evidence>
<evidence type="ECO:0000256" key="7">
    <source>
        <dbReference type="ARBA" id="ARBA00048475"/>
    </source>
</evidence>
<dbReference type="Proteomes" id="UP000184275">
    <property type="component" value="Unassembled WGS sequence"/>
</dbReference>